<dbReference type="VEuPathDB" id="CryptoDB:Vbra_18405"/>
<accession>A0A0G4GR65</accession>
<keyword evidence="4" id="KW-1185">Reference proteome</keyword>
<keyword evidence="2" id="KW-0732">Signal</keyword>
<dbReference type="EMBL" id="CDMY01000770">
    <property type="protein sequence ID" value="CEM32985.1"/>
    <property type="molecule type" value="Genomic_DNA"/>
</dbReference>
<evidence type="ECO:0000256" key="1">
    <source>
        <dbReference type="SAM" id="MobiDB-lite"/>
    </source>
</evidence>
<dbReference type="InParanoid" id="A0A0G4GR65"/>
<dbReference type="AlphaFoldDB" id="A0A0G4GR65"/>
<evidence type="ECO:0008006" key="5">
    <source>
        <dbReference type="Google" id="ProtNLM"/>
    </source>
</evidence>
<sequence>MWRFCLLALVVVFRQTERGRRGGRVVAQLTAPCLTGNRALFPDGTEANADCRPGDPWEGVFDRAITTEQDEALSHRQDDDVFARCEGNAFLPILDHPDLGNFGQCVYEDNVRERLKRQQTDALTTDEETAGNVTASAENQSQLCGAPSGVNRTDITDLGTAALGSCPSEKPLCARTSDSRFCYCINLEDGLFTGLIVADFLTGVTGGQSSSLCFPPALDPCFNSVNRFAVPLDCAASLPVVERMEDIGPDPREQSVKPNGPPPVPQQSTFAQLVPGTYLFQDVHSDAYLDTISNTGTNVSSCMRIQGKPDDDSGLDGFFLDLSCNTAEGVSVTLQFDCPDTGLCSQREGNPAVATIQGVLRVENASNLACRGVDAQIEMTLTGFVDEAESLIAQQFEYDQLQRILIIGNETQDDLVTARALGLISQARDFSLGLLTFPDDVPESCDILLNQRVFTVTSSQEAGSILALATSGYGRNTTSGDIIRKNPLEVSQFAFDNREAFQKCSEVCGDAAPSSGILGIDFSLALLGEVLPTIFFPIYQPEQSPDLSFSSFFIGDSFFTNTTLDTTECSGDDRFNRSGREVSALCTEALDLERPRSFELFSAETGVSLDLILKGQLGNLIDGREVLANCRGLRLQNLPVDFDPGDDALYAQPLVEPSSFGEVVSVALALNEGVLGADTCVFISTDGTHTCKGITRGSEHRINASVEIFSTVDDPTIKSCTERFSDFATGDGDVLPNRCVIAFERFEACPEIVLNASSTAQPSSYRMTDLDTGWCIRIRPEDSTEEVFLFSCEGEDADLQVRINYDVEALDGRIALRSLGQPQVGFANVGFKGTVRQVWPPECEGILMFVEGTQAGGLSFEPQGEELTYPGETSYLPTIREFAKSIAPELIFTSSASFANMDYTILSAPDNISAERCLLPTVKLTYRKFGTGVIEFDNGTIAEVPIFSFPSLSVDNSGPEDNPTFVDSYIQMYGYGPGRQGRGIDFLSRVSGHLREVCDIPKEGVQIQCLARRPFVLLADEDFLKPDDDFNLTSVARVQTQYGIDPDDLPLQSPDGFTLSCSRDDVERVQPAGFIVRTIPFFVEAPSGYGKTLAVQQLCPVLTFCTTKAEKTSPASNGQTQDGKRPL</sequence>
<gene>
    <name evidence="3" type="ORF">Vbra_18405</name>
</gene>
<organism evidence="3 4">
    <name type="scientific">Vitrella brassicaformis (strain CCMP3155)</name>
    <dbReference type="NCBI Taxonomy" id="1169540"/>
    <lineage>
        <taxon>Eukaryota</taxon>
        <taxon>Sar</taxon>
        <taxon>Alveolata</taxon>
        <taxon>Colpodellida</taxon>
        <taxon>Vitrellaceae</taxon>
        <taxon>Vitrella</taxon>
    </lineage>
</organism>
<dbReference type="Proteomes" id="UP000041254">
    <property type="component" value="Unassembled WGS sequence"/>
</dbReference>
<proteinExistence type="predicted"/>
<reference evidence="3 4" key="1">
    <citation type="submission" date="2014-11" db="EMBL/GenBank/DDBJ databases">
        <authorList>
            <person name="Zhu J."/>
            <person name="Qi W."/>
            <person name="Song R."/>
        </authorList>
    </citation>
    <scope>NUCLEOTIDE SEQUENCE [LARGE SCALE GENOMIC DNA]</scope>
</reference>
<feature type="chain" id="PRO_5005190871" description="Thyroglobulin type-1 domain-containing protein" evidence="2">
    <location>
        <begin position="19"/>
        <end position="1127"/>
    </location>
</feature>
<protein>
    <recommendedName>
        <fullName evidence="5">Thyroglobulin type-1 domain-containing protein</fullName>
    </recommendedName>
</protein>
<feature type="region of interest" description="Disordered" evidence="1">
    <location>
        <begin position="119"/>
        <end position="138"/>
    </location>
</feature>
<dbReference type="PhylomeDB" id="A0A0G4GR65"/>
<feature type="signal peptide" evidence="2">
    <location>
        <begin position="1"/>
        <end position="18"/>
    </location>
</feature>
<evidence type="ECO:0000313" key="4">
    <source>
        <dbReference type="Proteomes" id="UP000041254"/>
    </source>
</evidence>
<name>A0A0G4GR65_VITBC</name>
<evidence type="ECO:0000256" key="2">
    <source>
        <dbReference type="SAM" id="SignalP"/>
    </source>
</evidence>
<evidence type="ECO:0000313" key="3">
    <source>
        <dbReference type="EMBL" id="CEM32985.1"/>
    </source>
</evidence>
<feature type="region of interest" description="Disordered" evidence="1">
    <location>
        <begin position="247"/>
        <end position="266"/>
    </location>
</feature>